<evidence type="ECO:0008006" key="4">
    <source>
        <dbReference type="Google" id="ProtNLM"/>
    </source>
</evidence>
<feature type="chain" id="PRO_5002428686" description="Type IX secretion system membrane protein PorP/SprF" evidence="1">
    <location>
        <begin position="20"/>
        <end position="193"/>
    </location>
</feature>
<comment type="caution">
    <text evidence="2">The sequence shown here is derived from an EMBL/GenBank/DDBJ whole genome shotgun (WGS) entry which is preliminary data.</text>
</comment>
<evidence type="ECO:0000313" key="2">
    <source>
        <dbReference type="EMBL" id="GAO29038.1"/>
    </source>
</evidence>
<evidence type="ECO:0000256" key="1">
    <source>
        <dbReference type="SAM" id="SignalP"/>
    </source>
</evidence>
<protein>
    <recommendedName>
        <fullName evidence="4">Type IX secretion system membrane protein PorP/SprF</fullName>
    </recommendedName>
</protein>
<dbReference type="AlphaFoldDB" id="A0A0E9LUR6"/>
<name>A0A0E9LUR6_9BACT</name>
<dbReference type="InterPro" id="IPR019861">
    <property type="entry name" value="PorP/SprF_Bacteroidetes"/>
</dbReference>
<dbReference type="Proteomes" id="UP000032900">
    <property type="component" value="Unassembled WGS sequence"/>
</dbReference>
<dbReference type="EMBL" id="BAZW01000006">
    <property type="protein sequence ID" value="GAO29038.1"/>
    <property type="molecule type" value="Genomic_DNA"/>
</dbReference>
<dbReference type="STRING" id="1236989.JCM15548_11193"/>
<sequence length="193" mass="21222">MKQFLTIIFLSALCVNAVAQKELVMTQYMHNQFAINPAFAGSRETLTAFAAYRMQWSGIPDAPNAQFFSIHAPLKNNQVALGASFFNENISIVRNTGFSAAYAYRIKAGANSRLALSLNAGLLSSKSSWDKISLTQPEDPAFGESETHIDPMLGFGIAWYSPQFFAGLSVPDLFYNAPLTMNRPFLSHPGPIF</sequence>
<gene>
    <name evidence="2" type="ORF">JCM15548_11193</name>
</gene>
<proteinExistence type="predicted"/>
<dbReference type="RefSeq" id="WP_062122828.1">
    <property type="nucleotide sequence ID" value="NZ_BAZW01000006.1"/>
</dbReference>
<dbReference type="NCBIfam" id="TIGR03519">
    <property type="entry name" value="T9SS_PorP_fam"/>
    <property type="match status" value="1"/>
</dbReference>
<keyword evidence="1" id="KW-0732">Signal</keyword>
<reference evidence="2 3" key="1">
    <citation type="journal article" date="2015" name="Microbes Environ.">
        <title>Distribution and evolution of nitrogen fixation genes in the phylum bacteroidetes.</title>
        <authorList>
            <person name="Inoue J."/>
            <person name="Oshima K."/>
            <person name="Suda W."/>
            <person name="Sakamoto M."/>
            <person name="Iino T."/>
            <person name="Noda S."/>
            <person name="Hongoh Y."/>
            <person name="Hattori M."/>
            <person name="Ohkuma M."/>
        </authorList>
    </citation>
    <scope>NUCLEOTIDE SEQUENCE [LARGE SCALE GENOMIC DNA]</scope>
    <source>
        <strain evidence="2">JCM 15548</strain>
    </source>
</reference>
<dbReference type="Pfam" id="PF11751">
    <property type="entry name" value="PorP_SprF"/>
    <property type="match status" value="1"/>
</dbReference>
<accession>A0A0E9LUR6</accession>
<feature type="signal peptide" evidence="1">
    <location>
        <begin position="1"/>
        <end position="19"/>
    </location>
</feature>
<evidence type="ECO:0000313" key="3">
    <source>
        <dbReference type="Proteomes" id="UP000032900"/>
    </source>
</evidence>
<organism evidence="2 3">
    <name type="scientific">Geofilum rubicundum JCM 15548</name>
    <dbReference type="NCBI Taxonomy" id="1236989"/>
    <lineage>
        <taxon>Bacteria</taxon>
        <taxon>Pseudomonadati</taxon>
        <taxon>Bacteroidota</taxon>
        <taxon>Bacteroidia</taxon>
        <taxon>Marinilabiliales</taxon>
        <taxon>Marinilabiliaceae</taxon>
        <taxon>Geofilum</taxon>
    </lineage>
</organism>
<dbReference type="OrthoDB" id="1320396at2"/>
<keyword evidence="3" id="KW-1185">Reference proteome</keyword>